<dbReference type="Proteomes" id="UP000257109">
    <property type="component" value="Unassembled WGS sequence"/>
</dbReference>
<feature type="region of interest" description="Disordered" evidence="1">
    <location>
        <begin position="43"/>
        <end position="65"/>
    </location>
</feature>
<sequence length="93" mass="10158">MHAETISAKEDQEQAKAESISDNKSENCVPFRSDFKESATVAKGRNHVGTLGAESNSSRPTGSESISRQFFITATTHGIKAISKTPEIRLSRY</sequence>
<keyword evidence="3" id="KW-1185">Reference proteome</keyword>
<feature type="compositionally biased region" description="Polar residues" evidence="1">
    <location>
        <begin position="53"/>
        <end position="65"/>
    </location>
</feature>
<protein>
    <submittedName>
        <fullName evidence="2">Uncharacterized protein</fullName>
    </submittedName>
</protein>
<feature type="compositionally biased region" description="Basic and acidic residues" evidence="1">
    <location>
        <begin position="1"/>
        <end position="25"/>
    </location>
</feature>
<organism evidence="2 3">
    <name type="scientific">Mucuna pruriens</name>
    <name type="common">Velvet bean</name>
    <name type="synonym">Dolichos pruriens</name>
    <dbReference type="NCBI Taxonomy" id="157652"/>
    <lineage>
        <taxon>Eukaryota</taxon>
        <taxon>Viridiplantae</taxon>
        <taxon>Streptophyta</taxon>
        <taxon>Embryophyta</taxon>
        <taxon>Tracheophyta</taxon>
        <taxon>Spermatophyta</taxon>
        <taxon>Magnoliopsida</taxon>
        <taxon>eudicotyledons</taxon>
        <taxon>Gunneridae</taxon>
        <taxon>Pentapetalae</taxon>
        <taxon>rosids</taxon>
        <taxon>fabids</taxon>
        <taxon>Fabales</taxon>
        <taxon>Fabaceae</taxon>
        <taxon>Papilionoideae</taxon>
        <taxon>50 kb inversion clade</taxon>
        <taxon>NPAAA clade</taxon>
        <taxon>indigoferoid/millettioid clade</taxon>
        <taxon>Phaseoleae</taxon>
        <taxon>Mucuna</taxon>
    </lineage>
</organism>
<name>A0A371F302_MUCPR</name>
<dbReference type="AlphaFoldDB" id="A0A371F302"/>
<reference evidence="2" key="1">
    <citation type="submission" date="2018-05" db="EMBL/GenBank/DDBJ databases">
        <title>Draft genome of Mucuna pruriens seed.</title>
        <authorList>
            <person name="Nnadi N.E."/>
            <person name="Vos R."/>
            <person name="Hasami M.H."/>
            <person name="Devisetty U.K."/>
            <person name="Aguiy J.C."/>
        </authorList>
    </citation>
    <scope>NUCLEOTIDE SEQUENCE [LARGE SCALE GENOMIC DNA]</scope>
    <source>
        <strain evidence="2">JCA_2017</strain>
    </source>
</reference>
<comment type="caution">
    <text evidence="2">The sequence shown here is derived from an EMBL/GenBank/DDBJ whole genome shotgun (WGS) entry which is preliminary data.</text>
</comment>
<feature type="region of interest" description="Disordered" evidence="1">
    <location>
        <begin position="1"/>
        <end position="29"/>
    </location>
</feature>
<accession>A0A371F302</accession>
<evidence type="ECO:0000313" key="3">
    <source>
        <dbReference type="Proteomes" id="UP000257109"/>
    </source>
</evidence>
<proteinExistence type="predicted"/>
<evidence type="ECO:0000256" key="1">
    <source>
        <dbReference type="SAM" id="MobiDB-lite"/>
    </source>
</evidence>
<evidence type="ECO:0000313" key="2">
    <source>
        <dbReference type="EMBL" id="RDX72672.1"/>
    </source>
</evidence>
<gene>
    <name evidence="2" type="ORF">CR513_47809</name>
</gene>
<dbReference type="EMBL" id="QJKJ01010808">
    <property type="protein sequence ID" value="RDX72672.1"/>
    <property type="molecule type" value="Genomic_DNA"/>
</dbReference>
<feature type="non-terminal residue" evidence="2">
    <location>
        <position position="1"/>
    </location>
</feature>